<dbReference type="AlphaFoldDB" id="A0A9P9DML0"/>
<comment type="caution">
    <text evidence="8">The sequence shown here is derived from an EMBL/GenBank/DDBJ whole genome shotgun (WGS) entry which is preliminary data.</text>
</comment>
<organism evidence="8 9">
    <name type="scientific">Dactylonectria macrodidyma</name>
    <dbReference type="NCBI Taxonomy" id="307937"/>
    <lineage>
        <taxon>Eukaryota</taxon>
        <taxon>Fungi</taxon>
        <taxon>Dikarya</taxon>
        <taxon>Ascomycota</taxon>
        <taxon>Pezizomycotina</taxon>
        <taxon>Sordariomycetes</taxon>
        <taxon>Hypocreomycetidae</taxon>
        <taxon>Hypocreales</taxon>
        <taxon>Nectriaceae</taxon>
        <taxon>Dactylonectria</taxon>
    </lineage>
</organism>
<evidence type="ECO:0000259" key="7">
    <source>
        <dbReference type="PROSITE" id="PS50048"/>
    </source>
</evidence>
<keyword evidence="3" id="KW-0805">Transcription regulation</keyword>
<feature type="region of interest" description="Disordered" evidence="6">
    <location>
        <begin position="60"/>
        <end position="102"/>
    </location>
</feature>
<dbReference type="OrthoDB" id="3462402at2759"/>
<feature type="region of interest" description="Disordered" evidence="6">
    <location>
        <begin position="1"/>
        <end position="26"/>
    </location>
</feature>
<keyword evidence="2" id="KW-0479">Metal-binding</keyword>
<dbReference type="Gene3D" id="4.10.240.10">
    <property type="entry name" value="Zn(2)-C6 fungal-type DNA-binding domain"/>
    <property type="match status" value="1"/>
</dbReference>
<dbReference type="GO" id="GO:0000981">
    <property type="term" value="F:DNA-binding transcription factor activity, RNA polymerase II-specific"/>
    <property type="evidence" value="ECO:0007669"/>
    <property type="project" value="InterPro"/>
</dbReference>
<dbReference type="SUPFAM" id="SSF57701">
    <property type="entry name" value="Zn2/Cys6 DNA-binding domain"/>
    <property type="match status" value="1"/>
</dbReference>
<gene>
    <name evidence="8" type="ORF">EDB81DRAFT_231492</name>
</gene>
<dbReference type="GO" id="GO:0006351">
    <property type="term" value="P:DNA-templated transcription"/>
    <property type="evidence" value="ECO:0007669"/>
    <property type="project" value="InterPro"/>
</dbReference>
<feature type="compositionally biased region" description="Polar residues" evidence="6">
    <location>
        <begin position="1"/>
        <end position="15"/>
    </location>
</feature>
<feature type="compositionally biased region" description="Basic residues" evidence="6">
    <location>
        <begin position="60"/>
        <end position="72"/>
    </location>
</feature>
<dbReference type="PROSITE" id="PS50048">
    <property type="entry name" value="ZN2_CY6_FUNGAL_2"/>
    <property type="match status" value="1"/>
</dbReference>
<keyword evidence="9" id="KW-1185">Reference proteome</keyword>
<evidence type="ECO:0000256" key="1">
    <source>
        <dbReference type="ARBA" id="ARBA00004123"/>
    </source>
</evidence>
<dbReference type="CDD" id="cd00067">
    <property type="entry name" value="GAL4"/>
    <property type="match status" value="1"/>
</dbReference>
<evidence type="ECO:0000256" key="3">
    <source>
        <dbReference type="ARBA" id="ARBA00023015"/>
    </source>
</evidence>
<proteinExistence type="predicted"/>
<accession>A0A9P9DML0</accession>
<evidence type="ECO:0000256" key="5">
    <source>
        <dbReference type="ARBA" id="ARBA00023242"/>
    </source>
</evidence>
<dbReference type="Pfam" id="PF00172">
    <property type="entry name" value="Zn_clus"/>
    <property type="match status" value="1"/>
</dbReference>
<dbReference type="CDD" id="cd12148">
    <property type="entry name" value="fungal_TF_MHR"/>
    <property type="match status" value="1"/>
</dbReference>
<dbReference type="InterPro" id="IPR036864">
    <property type="entry name" value="Zn2-C6_fun-type_DNA-bd_sf"/>
</dbReference>
<evidence type="ECO:0000256" key="2">
    <source>
        <dbReference type="ARBA" id="ARBA00022723"/>
    </source>
</evidence>
<sequence>MASRSNSVDTQANSPSGGGTARKSKRACVDCNRKKTKCDMTLPSCHLCIRTNTPCLYPSRRKKRTLKPRRLQRQTTLQKDDTHDFEHVPDRIPAPNQGHDSSKLGFWPIDDTNSQDCILPLDLDAELNDLGNTHPALLETASLGGQYSNQANSVNSFMDLEPRPEIPEESQPGSALDSLALSWDSQCFWLTDSHTIAPQTDGPCQESPANGRATGSSILSVHTVSAADATISGALLEELVTLYFGKVHCFVPILHRPRFYEQYFSGKSSISDDDAAGLLRDSLVLNGMLALAARFSSSPYFKNIPNTDKGERFAESAKEIYYECLRGGQKSTLEFLQGCTLLAFQLYLHGPSTEGWLVIGTCTRLANELGLNAIDLQIERDLFSPVSLEWSKKEELRRAWWSVWELDTFSAAVACRPHTIDRMTMHVKLPVSDENWFANMFVESAIVDPDPVHTWHTLRDCPNQDERAWFLLINYILLTAHDLGQRRSLQRKEIEDIDTAISCYTLLLPSQFHLLEHLSPASLRPTRVSSFNWIIATNIMLQGCRVFVKLLNEGASTPRFWSSSRNLLTPLAAESQFGASEAKYRVYTDRIIRIIRLWPPEYIPSASPFIGCLVLGPAAMHLRVAMGCRQAARDQSTAASLEEELLKLALSHMAQFWRLGALLLDFANSITPSRRSVSPQPTTDR</sequence>
<dbReference type="InterPro" id="IPR001138">
    <property type="entry name" value="Zn2Cys6_DnaBD"/>
</dbReference>
<comment type="subcellular location">
    <subcellularLocation>
        <location evidence="1">Nucleus</location>
    </subcellularLocation>
</comment>
<dbReference type="PANTHER" id="PTHR47338">
    <property type="entry name" value="ZN(II)2CYS6 TRANSCRIPTION FACTOR (EUROFUNG)-RELATED"/>
    <property type="match status" value="1"/>
</dbReference>
<keyword evidence="5" id="KW-0539">Nucleus</keyword>
<dbReference type="PANTHER" id="PTHR47338:SF5">
    <property type="entry name" value="ZN(II)2CYS6 TRANSCRIPTION FACTOR (EUROFUNG)"/>
    <property type="match status" value="1"/>
</dbReference>
<evidence type="ECO:0000313" key="9">
    <source>
        <dbReference type="Proteomes" id="UP000738349"/>
    </source>
</evidence>
<evidence type="ECO:0000256" key="4">
    <source>
        <dbReference type="ARBA" id="ARBA00023163"/>
    </source>
</evidence>
<keyword evidence="4" id="KW-0804">Transcription</keyword>
<protein>
    <submittedName>
        <fullName evidence="8">Fungal-specific transcription factor domain-containing protein</fullName>
    </submittedName>
</protein>
<evidence type="ECO:0000256" key="6">
    <source>
        <dbReference type="SAM" id="MobiDB-lite"/>
    </source>
</evidence>
<name>A0A9P9DML0_9HYPO</name>
<feature type="domain" description="Zn(2)-C6 fungal-type" evidence="7">
    <location>
        <begin position="27"/>
        <end position="57"/>
    </location>
</feature>
<dbReference type="InterPro" id="IPR050815">
    <property type="entry name" value="TF_fung"/>
</dbReference>
<dbReference type="InterPro" id="IPR007219">
    <property type="entry name" value="XnlR_reg_dom"/>
</dbReference>
<dbReference type="SMART" id="SM00906">
    <property type="entry name" value="Fungal_trans"/>
    <property type="match status" value="1"/>
</dbReference>
<feature type="compositionally biased region" description="Basic and acidic residues" evidence="6">
    <location>
        <begin position="78"/>
        <end position="90"/>
    </location>
</feature>
<evidence type="ECO:0000313" key="8">
    <source>
        <dbReference type="EMBL" id="KAH7121717.1"/>
    </source>
</evidence>
<reference evidence="8" key="1">
    <citation type="journal article" date="2021" name="Nat. Commun.">
        <title>Genetic determinants of endophytism in the Arabidopsis root mycobiome.</title>
        <authorList>
            <person name="Mesny F."/>
            <person name="Miyauchi S."/>
            <person name="Thiergart T."/>
            <person name="Pickel B."/>
            <person name="Atanasova L."/>
            <person name="Karlsson M."/>
            <person name="Huettel B."/>
            <person name="Barry K.W."/>
            <person name="Haridas S."/>
            <person name="Chen C."/>
            <person name="Bauer D."/>
            <person name="Andreopoulos W."/>
            <person name="Pangilinan J."/>
            <person name="LaButti K."/>
            <person name="Riley R."/>
            <person name="Lipzen A."/>
            <person name="Clum A."/>
            <person name="Drula E."/>
            <person name="Henrissat B."/>
            <person name="Kohler A."/>
            <person name="Grigoriev I.V."/>
            <person name="Martin F.M."/>
            <person name="Hacquard S."/>
        </authorList>
    </citation>
    <scope>NUCLEOTIDE SEQUENCE</scope>
    <source>
        <strain evidence="8">MPI-CAGE-AT-0147</strain>
    </source>
</reference>
<dbReference type="SMART" id="SM00066">
    <property type="entry name" value="GAL4"/>
    <property type="match status" value="1"/>
</dbReference>
<dbReference type="EMBL" id="JAGMUV010000024">
    <property type="protein sequence ID" value="KAH7121717.1"/>
    <property type="molecule type" value="Genomic_DNA"/>
</dbReference>
<dbReference type="GO" id="GO:0008270">
    <property type="term" value="F:zinc ion binding"/>
    <property type="evidence" value="ECO:0007669"/>
    <property type="project" value="InterPro"/>
</dbReference>
<dbReference type="Proteomes" id="UP000738349">
    <property type="component" value="Unassembled WGS sequence"/>
</dbReference>
<dbReference type="Pfam" id="PF04082">
    <property type="entry name" value="Fungal_trans"/>
    <property type="match status" value="1"/>
</dbReference>
<dbReference type="GO" id="GO:0005634">
    <property type="term" value="C:nucleus"/>
    <property type="evidence" value="ECO:0007669"/>
    <property type="project" value="UniProtKB-SubCell"/>
</dbReference>
<dbReference type="GO" id="GO:0003677">
    <property type="term" value="F:DNA binding"/>
    <property type="evidence" value="ECO:0007669"/>
    <property type="project" value="InterPro"/>
</dbReference>